<feature type="non-terminal residue" evidence="2">
    <location>
        <position position="57"/>
    </location>
</feature>
<feature type="region of interest" description="Disordered" evidence="1">
    <location>
        <begin position="1"/>
        <end position="30"/>
    </location>
</feature>
<gene>
    <name evidence="2" type="ORF">S01H1_81510</name>
</gene>
<accession>X0XJE5</accession>
<evidence type="ECO:0000313" key="2">
    <source>
        <dbReference type="EMBL" id="GAG43279.1"/>
    </source>
</evidence>
<proteinExistence type="predicted"/>
<evidence type="ECO:0000256" key="1">
    <source>
        <dbReference type="SAM" id="MobiDB-lite"/>
    </source>
</evidence>
<dbReference type="EMBL" id="BARS01055164">
    <property type="protein sequence ID" value="GAG43279.1"/>
    <property type="molecule type" value="Genomic_DNA"/>
</dbReference>
<sequence length="57" mass="6385">MTTRKRRQPSPDFKLPPPYNPVTGEHADLGKKGPIPAVALMQVIQEDTHDNYLVCRG</sequence>
<comment type="caution">
    <text evidence="2">The sequence shown here is derived from an EMBL/GenBank/DDBJ whole genome shotgun (WGS) entry which is preliminary data.</text>
</comment>
<reference evidence="2" key="1">
    <citation type="journal article" date="2014" name="Front. Microbiol.">
        <title>High frequency of phylogenetically diverse reductive dehalogenase-homologous genes in deep subseafloor sedimentary metagenomes.</title>
        <authorList>
            <person name="Kawai M."/>
            <person name="Futagami T."/>
            <person name="Toyoda A."/>
            <person name="Takaki Y."/>
            <person name="Nishi S."/>
            <person name="Hori S."/>
            <person name="Arai W."/>
            <person name="Tsubouchi T."/>
            <person name="Morono Y."/>
            <person name="Uchiyama I."/>
            <person name="Ito T."/>
            <person name="Fujiyama A."/>
            <person name="Inagaki F."/>
            <person name="Takami H."/>
        </authorList>
    </citation>
    <scope>NUCLEOTIDE SEQUENCE</scope>
    <source>
        <strain evidence="2">Expedition CK06-06</strain>
    </source>
</reference>
<organism evidence="2">
    <name type="scientific">marine sediment metagenome</name>
    <dbReference type="NCBI Taxonomy" id="412755"/>
    <lineage>
        <taxon>unclassified sequences</taxon>
        <taxon>metagenomes</taxon>
        <taxon>ecological metagenomes</taxon>
    </lineage>
</organism>
<dbReference type="AlphaFoldDB" id="X0XJE5"/>
<name>X0XJE5_9ZZZZ</name>
<protein>
    <submittedName>
        <fullName evidence="2">Uncharacterized protein</fullName>
    </submittedName>
</protein>